<accession>A0AA36DUM5</accession>
<feature type="region of interest" description="Disordered" evidence="1">
    <location>
        <begin position="299"/>
        <end position="369"/>
    </location>
</feature>
<gene>
    <name evidence="2" type="ORF">CYNAS_LOCUS5280</name>
</gene>
<comment type="caution">
    <text evidence="2">The sequence shown here is derived from an EMBL/GenBank/DDBJ whole genome shotgun (WGS) entry which is preliminary data.</text>
</comment>
<evidence type="ECO:0000256" key="1">
    <source>
        <dbReference type="SAM" id="MobiDB-lite"/>
    </source>
</evidence>
<keyword evidence="3" id="KW-1185">Reference proteome</keyword>
<protein>
    <submittedName>
        <fullName evidence="2">Uncharacterized protein</fullName>
    </submittedName>
</protein>
<name>A0AA36DUM5_CYLNA</name>
<proteinExistence type="predicted"/>
<dbReference type="Proteomes" id="UP001176961">
    <property type="component" value="Unassembled WGS sequence"/>
</dbReference>
<organism evidence="2 3">
    <name type="scientific">Cylicocyclus nassatus</name>
    <name type="common">Nematode worm</name>
    <dbReference type="NCBI Taxonomy" id="53992"/>
    <lineage>
        <taxon>Eukaryota</taxon>
        <taxon>Metazoa</taxon>
        <taxon>Ecdysozoa</taxon>
        <taxon>Nematoda</taxon>
        <taxon>Chromadorea</taxon>
        <taxon>Rhabditida</taxon>
        <taxon>Rhabditina</taxon>
        <taxon>Rhabditomorpha</taxon>
        <taxon>Strongyloidea</taxon>
        <taxon>Strongylidae</taxon>
        <taxon>Cylicocyclus</taxon>
    </lineage>
</organism>
<feature type="compositionally biased region" description="Basic residues" evidence="1">
    <location>
        <begin position="306"/>
        <end position="315"/>
    </location>
</feature>
<feature type="region of interest" description="Disordered" evidence="1">
    <location>
        <begin position="508"/>
        <end position="532"/>
    </location>
</feature>
<dbReference type="EMBL" id="CATQJL010000112">
    <property type="protein sequence ID" value="CAJ0593297.1"/>
    <property type="molecule type" value="Genomic_DNA"/>
</dbReference>
<feature type="compositionally biased region" description="Basic and acidic residues" evidence="1">
    <location>
        <begin position="518"/>
        <end position="532"/>
    </location>
</feature>
<evidence type="ECO:0000313" key="3">
    <source>
        <dbReference type="Proteomes" id="UP001176961"/>
    </source>
</evidence>
<feature type="region of interest" description="Disordered" evidence="1">
    <location>
        <begin position="123"/>
        <end position="142"/>
    </location>
</feature>
<sequence length="532" mass="59604">MSADGKSCPIVKCEDYTPGYLSTNQAFDPQTASFFYEPGEFARAVPSSSSSHHVVKSESTEKAYKIVNIKKELDNANIPAQRVPSKEYLEAQRQYQQNLLQRRQYLLTSRTALEQRSCQYSKGSSSNQALISGGATSQNHQQPHNLTYQQQQRNYPQVQYSTLLSERGAANRLAPGPQRLPSQIFVQPSYSAEVQPTSSYFAEQMQLRSGVQYASVPVRYVPYDGELEPPIYVPPQGQVAVPPGTIVYTQDGRRVTVQPTQYAYAPVPVEYVQDPALAYDNNGNLQPVMLNGETSIIGQMPVGADKKKKRQSKRAKAAEGEGGENAGTKRRRGGRRKKGGDVEQTNQQADGVTDGLPHTPTHGEVLRQKKRNMAFPKGTFLVRYADLDNEDYAGHIWLVDNHQLLQKYTYDGLDAFNVKVFSRTERYSGWLCTCPWLYHPLTGVKGIFGNLEKVAILNYPTKDELFARRELFARKEEEQAPPFEPAEPEAQEVNCAVDADEADVHAEEEVIEQYPVKTEPDDTPIKIENPDS</sequence>
<feature type="compositionally biased region" description="Basic residues" evidence="1">
    <location>
        <begin position="328"/>
        <end position="338"/>
    </location>
</feature>
<dbReference type="AlphaFoldDB" id="A0AA36DUM5"/>
<evidence type="ECO:0000313" key="2">
    <source>
        <dbReference type="EMBL" id="CAJ0593297.1"/>
    </source>
</evidence>
<reference evidence="2" key="1">
    <citation type="submission" date="2023-07" db="EMBL/GenBank/DDBJ databases">
        <authorList>
            <consortium name="CYATHOMIX"/>
        </authorList>
    </citation>
    <scope>NUCLEOTIDE SEQUENCE</scope>
    <source>
        <strain evidence="2">N/A</strain>
    </source>
</reference>